<dbReference type="KEGG" id="fvr:FVEG_07404"/>
<dbReference type="HOGENOM" id="CLU_2210282_0_0_1"/>
<dbReference type="GeneID" id="30065207"/>
<accession>W7MI45</accession>
<evidence type="ECO:0000313" key="2">
    <source>
        <dbReference type="Proteomes" id="UP000009096"/>
    </source>
</evidence>
<dbReference type="RefSeq" id="XP_018753431.1">
    <property type="nucleotide sequence ID" value="XM_018896047.1"/>
</dbReference>
<protein>
    <submittedName>
        <fullName evidence="1">Uncharacterized protein</fullName>
    </submittedName>
</protein>
<dbReference type="EMBL" id="CM000585">
    <property type="protein sequence ID" value="EWG47240.1"/>
    <property type="molecule type" value="Genomic_DNA"/>
</dbReference>
<keyword evidence="2" id="KW-1185">Reference proteome</keyword>
<reference evidence="1 2" key="1">
    <citation type="journal article" date="2010" name="Nature">
        <title>Comparative genomics reveals mobile pathogenicity chromosomes in Fusarium.</title>
        <authorList>
            <person name="Ma L.J."/>
            <person name="van der Does H.C."/>
            <person name="Borkovich K.A."/>
            <person name="Coleman J.J."/>
            <person name="Daboussi M.J."/>
            <person name="Di Pietro A."/>
            <person name="Dufresne M."/>
            <person name="Freitag M."/>
            <person name="Grabherr M."/>
            <person name="Henrissat B."/>
            <person name="Houterman P.M."/>
            <person name="Kang S."/>
            <person name="Shim W.B."/>
            <person name="Woloshuk C."/>
            <person name="Xie X."/>
            <person name="Xu J.R."/>
            <person name="Antoniw J."/>
            <person name="Baker S.E."/>
            <person name="Bluhm B.H."/>
            <person name="Breakspear A."/>
            <person name="Brown D.W."/>
            <person name="Butchko R.A."/>
            <person name="Chapman S."/>
            <person name="Coulson R."/>
            <person name="Coutinho P.M."/>
            <person name="Danchin E.G."/>
            <person name="Diener A."/>
            <person name="Gale L.R."/>
            <person name="Gardiner D.M."/>
            <person name="Goff S."/>
            <person name="Hammond-Kosack K.E."/>
            <person name="Hilburn K."/>
            <person name="Hua-Van A."/>
            <person name="Jonkers W."/>
            <person name="Kazan K."/>
            <person name="Kodira C.D."/>
            <person name="Koehrsen M."/>
            <person name="Kumar L."/>
            <person name="Lee Y.H."/>
            <person name="Li L."/>
            <person name="Manners J.M."/>
            <person name="Miranda-Saavedra D."/>
            <person name="Mukherjee M."/>
            <person name="Park G."/>
            <person name="Park J."/>
            <person name="Park S.Y."/>
            <person name="Proctor R.H."/>
            <person name="Regev A."/>
            <person name="Ruiz-Roldan M.C."/>
            <person name="Sain D."/>
            <person name="Sakthikumar S."/>
            <person name="Sykes S."/>
            <person name="Schwartz D.C."/>
            <person name="Turgeon B.G."/>
            <person name="Wapinski I."/>
            <person name="Yoder O."/>
            <person name="Young S."/>
            <person name="Zeng Q."/>
            <person name="Zhou S."/>
            <person name="Galagan J."/>
            <person name="Cuomo C.A."/>
            <person name="Kistler H.C."/>
            <person name="Rep M."/>
        </authorList>
    </citation>
    <scope>NUCLEOTIDE SEQUENCE [LARGE SCALE GENOMIC DNA]</scope>
    <source>
        <strain evidence="2">M3125 / FGSC 7600</strain>
    </source>
</reference>
<sequence>MMHIFVGDDDATTLLQEKRGRWWASKQPGNQQPPRGILKIGTTSCLFFVARTYYWYNLMQIAYKYPPPAQPSPGTVRHCLCSMSHSNSSAVPFRGATLECATRLITS</sequence>
<dbReference type="Proteomes" id="UP000009096">
    <property type="component" value="Chromosome 8"/>
</dbReference>
<dbReference type="EMBL" id="DS022250">
    <property type="protein sequence ID" value="EWG47240.1"/>
    <property type="molecule type" value="Genomic_DNA"/>
</dbReference>
<gene>
    <name evidence="1" type="ORF">FVEG_07404</name>
</gene>
<dbReference type="AlphaFoldDB" id="W7MI45"/>
<name>W7MI45_GIBM7</name>
<evidence type="ECO:0000313" key="1">
    <source>
        <dbReference type="EMBL" id="EWG47240.1"/>
    </source>
</evidence>
<proteinExistence type="predicted"/>
<organism evidence="1 2">
    <name type="scientific">Gibberella moniliformis (strain M3125 / FGSC 7600)</name>
    <name type="common">Maize ear and stalk rot fungus</name>
    <name type="synonym">Fusarium verticillioides</name>
    <dbReference type="NCBI Taxonomy" id="334819"/>
    <lineage>
        <taxon>Eukaryota</taxon>
        <taxon>Fungi</taxon>
        <taxon>Dikarya</taxon>
        <taxon>Ascomycota</taxon>
        <taxon>Pezizomycotina</taxon>
        <taxon>Sordariomycetes</taxon>
        <taxon>Hypocreomycetidae</taxon>
        <taxon>Hypocreales</taxon>
        <taxon>Nectriaceae</taxon>
        <taxon>Fusarium</taxon>
        <taxon>Fusarium fujikuroi species complex</taxon>
    </lineage>
</organism>
<dbReference type="VEuPathDB" id="FungiDB:FVEG_07404"/>